<reference evidence="2 3" key="1">
    <citation type="submission" date="2020-10" db="EMBL/GenBank/DDBJ databases">
        <title>Sequencing the genomes of 1000 actinobacteria strains.</title>
        <authorList>
            <person name="Klenk H.-P."/>
        </authorList>
    </citation>
    <scope>NUCLEOTIDE SEQUENCE [LARGE SCALE GENOMIC DNA]</scope>
    <source>
        <strain evidence="2 3">DSM 46661</strain>
    </source>
</reference>
<dbReference type="Gene3D" id="3.40.50.720">
    <property type="entry name" value="NAD(P)-binding Rossmann-like Domain"/>
    <property type="match status" value="1"/>
</dbReference>
<dbReference type="InterPro" id="IPR036291">
    <property type="entry name" value="NAD(P)-bd_dom_sf"/>
</dbReference>
<protein>
    <submittedName>
        <fullName evidence="2">Uncharacterized protein YbjT (DUF2867 family)</fullName>
    </submittedName>
</protein>
<sequence length="279" mass="29149">MDTILVTGATGTLGSALIPALLTRGVAVRAMTRDPGRIIPGAETVVADLRDPDAVGAALKGVDAVFLNSPSASDAASLQIGFADLARDAGVNRLVLLSQYAARGDSPVRFLRWHAEVEAHVRSLGIEYTVLRPNLYLQALLAFSGTIEQGFLAAPIGDAAVSAIDTRDIADAAAAVLTGTGHAGRTYTLTGPRAVTHAQIAQALSEAMGRTVTFHDTSADQFAAALAGLLPPWQIDGLIEDYAHYARGEAAEVHMAVAELTGKPARDVTEFARDHFSAQ</sequence>
<comment type="caution">
    <text evidence="2">The sequence shown here is derived from an EMBL/GenBank/DDBJ whole genome shotgun (WGS) entry which is preliminary data.</text>
</comment>
<evidence type="ECO:0000313" key="3">
    <source>
        <dbReference type="Proteomes" id="UP000656548"/>
    </source>
</evidence>
<dbReference type="Proteomes" id="UP000656548">
    <property type="component" value="Unassembled WGS sequence"/>
</dbReference>
<dbReference type="CDD" id="cd05269">
    <property type="entry name" value="TMR_SDR_a"/>
    <property type="match status" value="1"/>
</dbReference>
<feature type="domain" description="NmrA-like" evidence="1">
    <location>
        <begin position="2"/>
        <end position="222"/>
    </location>
</feature>
<dbReference type="PANTHER" id="PTHR43162">
    <property type="match status" value="1"/>
</dbReference>
<evidence type="ECO:0000313" key="2">
    <source>
        <dbReference type="EMBL" id="MBE1578874.1"/>
    </source>
</evidence>
<dbReference type="Pfam" id="PF05368">
    <property type="entry name" value="NmrA"/>
    <property type="match status" value="1"/>
</dbReference>
<keyword evidence="3" id="KW-1185">Reference proteome</keyword>
<dbReference type="SUPFAM" id="SSF51735">
    <property type="entry name" value="NAD(P)-binding Rossmann-fold domains"/>
    <property type="match status" value="1"/>
</dbReference>
<dbReference type="EMBL" id="JADBEJ010000005">
    <property type="protein sequence ID" value="MBE1578874.1"/>
    <property type="molecule type" value="Genomic_DNA"/>
</dbReference>
<accession>A0ABR9LDV6</accession>
<dbReference type="InterPro" id="IPR051604">
    <property type="entry name" value="Ergot_Alk_Oxidoreductase"/>
</dbReference>
<dbReference type="PANTHER" id="PTHR43162:SF1">
    <property type="entry name" value="PRESTALK A DIFFERENTIATION PROTEIN A"/>
    <property type="match status" value="1"/>
</dbReference>
<gene>
    <name evidence="2" type="ORF">H4W30_005934</name>
</gene>
<dbReference type="RefSeq" id="WP_192745749.1">
    <property type="nucleotide sequence ID" value="NZ_JADBEJ010000005.1"/>
</dbReference>
<proteinExistence type="predicted"/>
<organism evidence="2 3">
    <name type="scientific">Amycolatopsis roodepoortensis</name>
    <dbReference type="NCBI Taxonomy" id="700274"/>
    <lineage>
        <taxon>Bacteria</taxon>
        <taxon>Bacillati</taxon>
        <taxon>Actinomycetota</taxon>
        <taxon>Actinomycetes</taxon>
        <taxon>Pseudonocardiales</taxon>
        <taxon>Pseudonocardiaceae</taxon>
        <taxon>Amycolatopsis</taxon>
    </lineage>
</organism>
<dbReference type="Gene3D" id="3.90.25.10">
    <property type="entry name" value="UDP-galactose 4-epimerase, domain 1"/>
    <property type="match status" value="1"/>
</dbReference>
<name>A0ABR9LDV6_9PSEU</name>
<evidence type="ECO:0000259" key="1">
    <source>
        <dbReference type="Pfam" id="PF05368"/>
    </source>
</evidence>
<dbReference type="InterPro" id="IPR008030">
    <property type="entry name" value="NmrA-like"/>
</dbReference>